<dbReference type="AlphaFoldDB" id="A0A2M9BCC6"/>
<dbReference type="GO" id="GO:0009246">
    <property type="term" value="P:enterobacterial common antigen biosynthetic process"/>
    <property type="evidence" value="ECO:0007669"/>
    <property type="project" value="TreeGrafter"/>
</dbReference>
<gene>
    <name evidence="9" type="ORF">CLV54_2909</name>
</gene>
<dbReference type="Pfam" id="PF01757">
    <property type="entry name" value="Acyl_transf_3"/>
    <property type="match status" value="1"/>
</dbReference>
<organism evidence="9 10">
    <name type="scientific">Compostimonas suwonensis</name>
    <dbReference type="NCBI Taxonomy" id="1048394"/>
    <lineage>
        <taxon>Bacteria</taxon>
        <taxon>Bacillati</taxon>
        <taxon>Actinomycetota</taxon>
        <taxon>Actinomycetes</taxon>
        <taxon>Micrococcales</taxon>
        <taxon>Microbacteriaceae</taxon>
        <taxon>Compostimonas</taxon>
    </lineage>
</organism>
<feature type="transmembrane region" description="Helical" evidence="7">
    <location>
        <begin position="91"/>
        <end position="111"/>
    </location>
</feature>
<feature type="transmembrane region" description="Helical" evidence="7">
    <location>
        <begin position="292"/>
        <end position="313"/>
    </location>
</feature>
<feature type="transmembrane region" description="Helical" evidence="7">
    <location>
        <begin position="196"/>
        <end position="219"/>
    </location>
</feature>
<sequence length="347" mass="38840">MNLDKRVRAQDRHVWMDLLRGLAILLVILDHAADQVTSNTGSPLFGVTTFNDAISPFRMATLMFLSGFLLPRSLAKPHSEFVFGKLGRIGWPYLVWSGVILGLIAATSSLSGNTSVDLHQVLRIFYNPPSYLWYLAYLLIFYLVSLFLPTVVRSLLIPVALVASQLLQDQDEWQRMLFLFSFFLAGDLIARSGNLLGAMVVSWPVMITASLIATTTAAFAALKIPVRYEAIWAPGTAAGVLILVALSMLVQSRPFGRWVAKYGQHSIVFYVTHWSAILITFNVLVRVGVSNIWVLFFASLAAGLFVGFLFVWAQRRWQWVGYLFHLPLVSLWRSLRGAKTQQSRAAE</sequence>
<evidence type="ECO:0000256" key="1">
    <source>
        <dbReference type="ARBA" id="ARBA00004651"/>
    </source>
</evidence>
<evidence type="ECO:0000256" key="2">
    <source>
        <dbReference type="ARBA" id="ARBA00007400"/>
    </source>
</evidence>
<accession>A0A2M9BCC6</accession>
<dbReference type="GO" id="GO:0005886">
    <property type="term" value="C:plasma membrane"/>
    <property type="evidence" value="ECO:0007669"/>
    <property type="project" value="UniProtKB-SubCell"/>
</dbReference>
<proteinExistence type="inferred from homology"/>
<comment type="similarity">
    <text evidence="2">Belongs to the acyltransferase 3 family.</text>
</comment>
<keyword evidence="10" id="KW-1185">Reference proteome</keyword>
<keyword evidence="5 7" id="KW-1133">Transmembrane helix</keyword>
<evidence type="ECO:0000259" key="8">
    <source>
        <dbReference type="Pfam" id="PF01757"/>
    </source>
</evidence>
<dbReference type="RefSeq" id="WP_100345674.1">
    <property type="nucleotide sequence ID" value="NZ_PGFB01000005.1"/>
</dbReference>
<dbReference type="EMBL" id="PGFB01000005">
    <property type="protein sequence ID" value="PJJ55562.1"/>
    <property type="molecule type" value="Genomic_DNA"/>
</dbReference>
<evidence type="ECO:0000256" key="3">
    <source>
        <dbReference type="ARBA" id="ARBA00022475"/>
    </source>
</evidence>
<dbReference type="GO" id="GO:0016413">
    <property type="term" value="F:O-acetyltransferase activity"/>
    <property type="evidence" value="ECO:0007669"/>
    <property type="project" value="TreeGrafter"/>
</dbReference>
<keyword evidence="9" id="KW-0808">Transferase</keyword>
<evidence type="ECO:0000313" key="9">
    <source>
        <dbReference type="EMBL" id="PJJ55562.1"/>
    </source>
</evidence>
<feature type="transmembrane region" description="Helical" evidence="7">
    <location>
        <begin position="231"/>
        <end position="250"/>
    </location>
</feature>
<feature type="domain" description="Acyltransferase 3" evidence="8">
    <location>
        <begin position="14"/>
        <end position="312"/>
    </location>
</feature>
<keyword evidence="9" id="KW-0012">Acyltransferase</keyword>
<dbReference type="InterPro" id="IPR002656">
    <property type="entry name" value="Acyl_transf_3_dom"/>
</dbReference>
<evidence type="ECO:0000313" key="10">
    <source>
        <dbReference type="Proteomes" id="UP000230161"/>
    </source>
</evidence>
<keyword evidence="6 7" id="KW-0472">Membrane</keyword>
<evidence type="ECO:0000256" key="7">
    <source>
        <dbReference type="SAM" id="Phobius"/>
    </source>
</evidence>
<evidence type="ECO:0000256" key="5">
    <source>
        <dbReference type="ARBA" id="ARBA00022989"/>
    </source>
</evidence>
<feature type="transmembrane region" description="Helical" evidence="7">
    <location>
        <begin position="262"/>
        <end position="285"/>
    </location>
</feature>
<dbReference type="Proteomes" id="UP000230161">
    <property type="component" value="Unassembled WGS sequence"/>
</dbReference>
<dbReference type="PANTHER" id="PTHR40074">
    <property type="entry name" value="O-ACETYLTRANSFERASE WECH"/>
    <property type="match status" value="1"/>
</dbReference>
<evidence type="ECO:0000256" key="6">
    <source>
        <dbReference type="ARBA" id="ARBA00023136"/>
    </source>
</evidence>
<dbReference type="OrthoDB" id="3265718at2"/>
<feature type="transmembrane region" description="Helical" evidence="7">
    <location>
        <begin position="131"/>
        <end position="152"/>
    </location>
</feature>
<evidence type="ECO:0000256" key="4">
    <source>
        <dbReference type="ARBA" id="ARBA00022692"/>
    </source>
</evidence>
<comment type="caution">
    <text evidence="9">The sequence shown here is derived from an EMBL/GenBank/DDBJ whole genome shotgun (WGS) entry which is preliminary data.</text>
</comment>
<reference evidence="9 10" key="1">
    <citation type="submission" date="2017-11" db="EMBL/GenBank/DDBJ databases">
        <title>Genomic Encyclopedia of Archaeal and Bacterial Type Strains, Phase II (KMG-II): From Individual Species to Whole Genera.</title>
        <authorList>
            <person name="Goeker M."/>
        </authorList>
    </citation>
    <scope>NUCLEOTIDE SEQUENCE [LARGE SCALE GENOMIC DNA]</scope>
    <source>
        <strain evidence="9 10">DSM 25625</strain>
    </source>
</reference>
<keyword evidence="4 7" id="KW-0812">Transmembrane</keyword>
<dbReference type="PANTHER" id="PTHR40074:SF2">
    <property type="entry name" value="O-ACETYLTRANSFERASE WECH"/>
    <property type="match status" value="1"/>
</dbReference>
<protein>
    <submittedName>
        <fullName evidence="9">Surface polysaccharide O-acyltransferase-like enzyme</fullName>
    </submittedName>
</protein>
<feature type="transmembrane region" description="Helical" evidence="7">
    <location>
        <begin position="173"/>
        <end position="190"/>
    </location>
</feature>
<comment type="subcellular location">
    <subcellularLocation>
        <location evidence="1">Cell membrane</location>
        <topology evidence="1">Multi-pass membrane protein</topology>
    </subcellularLocation>
</comment>
<keyword evidence="3" id="KW-1003">Cell membrane</keyword>
<name>A0A2M9BCC6_9MICO</name>